<keyword evidence="2" id="KW-1185">Reference proteome</keyword>
<evidence type="ECO:0000313" key="1">
    <source>
        <dbReference type="EMBL" id="GMS97018.1"/>
    </source>
</evidence>
<gene>
    <name evidence="1" type="ORF">PENTCL1PPCAC_19193</name>
</gene>
<protein>
    <submittedName>
        <fullName evidence="1">Uncharacterized protein</fullName>
    </submittedName>
</protein>
<feature type="non-terminal residue" evidence="1">
    <location>
        <position position="1"/>
    </location>
</feature>
<dbReference type="AlphaFoldDB" id="A0AAV5TRB0"/>
<organism evidence="1 2">
    <name type="scientific">Pristionchus entomophagus</name>
    <dbReference type="NCBI Taxonomy" id="358040"/>
    <lineage>
        <taxon>Eukaryota</taxon>
        <taxon>Metazoa</taxon>
        <taxon>Ecdysozoa</taxon>
        <taxon>Nematoda</taxon>
        <taxon>Chromadorea</taxon>
        <taxon>Rhabditida</taxon>
        <taxon>Rhabditina</taxon>
        <taxon>Diplogasteromorpha</taxon>
        <taxon>Diplogasteroidea</taxon>
        <taxon>Neodiplogasteridae</taxon>
        <taxon>Pristionchus</taxon>
    </lineage>
</organism>
<accession>A0AAV5TRB0</accession>
<reference evidence="1" key="1">
    <citation type="submission" date="2023-10" db="EMBL/GenBank/DDBJ databases">
        <title>Genome assembly of Pristionchus species.</title>
        <authorList>
            <person name="Yoshida K."/>
            <person name="Sommer R.J."/>
        </authorList>
    </citation>
    <scope>NUCLEOTIDE SEQUENCE</scope>
    <source>
        <strain evidence="1">RS0144</strain>
    </source>
</reference>
<feature type="non-terminal residue" evidence="1">
    <location>
        <position position="83"/>
    </location>
</feature>
<dbReference type="EMBL" id="BTSX01000004">
    <property type="protein sequence ID" value="GMS97018.1"/>
    <property type="molecule type" value="Genomic_DNA"/>
</dbReference>
<evidence type="ECO:0000313" key="2">
    <source>
        <dbReference type="Proteomes" id="UP001432027"/>
    </source>
</evidence>
<comment type="caution">
    <text evidence="1">The sequence shown here is derived from an EMBL/GenBank/DDBJ whole genome shotgun (WGS) entry which is preliminary data.</text>
</comment>
<name>A0AAV5TRB0_9BILA</name>
<sequence>RSDSELTDEQIGAYLESTKHLMQDIALSILRESGHDISSAVKKCPALEEIPDLSLLVARVLLAASPVPYTELDGDSESWIDPE</sequence>
<proteinExistence type="predicted"/>
<dbReference type="Proteomes" id="UP001432027">
    <property type="component" value="Unassembled WGS sequence"/>
</dbReference>